<accession>A0ABT7A1G1</accession>
<name>A0ABT7A1G1_9ACTN</name>
<dbReference type="InterPro" id="IPR007278">
    <property type="entry name" value="DUF397"/>
</dbReference>
<proteinExistence type="predicted"/>
<comment type="caution">
    <text evidence="2">The sequence shown here is derived from an EMBL/GenBank/DDBJ whole genome shotgun (WGS) entry which is preliminary data.</text>
</comment>
<evidence type="ECO:0000313" key="2">
    <source>
        <dbReference type="EMBL" id="MDJ1134681.1"/>
    </source>
</evidence>
<evidence type="ECO:0000313" key="3">
    <source>
        <dbReference type="Proteomes" id="UP001214441"/>
    </source>
</evidence>
<organism evidence="2 3">
    <name type="scientific">Streptomyces iconiensis</name>
    <dbReference type="NCBI Taxonomy" id="1384038"/>
    <lineage>
        <taxon>Bacteria</taxon>
        <taxon>Bacillati</taxon>
        <taxon>Actinomycetota</taxon>
        <taxon>Actinomycetes</taxon>
        <taxon>Kitasatosporales</taxon>
        <taxon>Streptomycetaceae</taxon>
        <taxon>Streptomyces</taxon>
    </lineage>
</organism>
<dbReference type="Pfam" id="PF04149">
    <property type="entry name" value="DUF397"/>
    <property type="match status" value="1"/>
</dbReference>
<dbReference type="RefSeq" id="WP_274040907.1">
    <property type="nucleotide sequence ID" value="NZ_JANCPR020000022.1"/>
</dbReference>
<gene>
    <name evidence="2" type="ORF">NMN56_022505</name>
</gene>
<dbReference type="Proteomes" id="UP001214441">
    <property type="component" value="Unassembled WGS sequence"/>
</dbReference>
<evidence type="ECO:0000259" key="1">
    <source>
        <dbReference type="Pfam" id="PF04149"/>
    </source>
</evidence>
<keyword evidence="3" id="KW-1185">Reference proteome</keyword>
<dbReference type="EMBL" id="JANCPR020000022">
    <property type="protein sequence ID" value="MDJ1134681.1"/>
    <property type="molecule type" value="Genomic_DNA"/>
</dbReference>
<feature type="domain" description="DUF397" evidence="1">
    <location>
        <begin position="14"/>
        <end position="65"/>
    </location>
</feature>
<sequence>MSIKRDVRELEGLSWFKSSYSGSDGGNCVEVAGAGQLACVRDTKNQNGPTLSIPGDQWSAFVAHVAERNR</sequence>
<reference evidence="2 3" key="1">
    <citation type="submission" date="2023-05" db="EMBL/GenBank/DDBJ databases">
        <title>Streptantibioticus silvisoli sp. nov., acidotolerant actinomycetes 1 from pine litter.</title>
        <authorList>
            <person name="Swiecimska M."/>
            <person name="Golinska P."/>
            <person name="Sangal V."/>
            <person name="Wachnowicz B."/>
            <person name="Goodfellow M."/>
        </authorList>
    </citation>
    <scope>NUCLEOTIDE SEQUENCE [LARGE SCALE GENOMIC DNA]</scope>
    <source>
        <strain evidence="2 3">DSM 42109</strain>
    </source>
</reference>
<protein>
    <submittedName>
        <fullName evidence="2">DUF397 domain-containing protein</fullName>
    </submittedName>
</protein>